<keyword evidence="1" id="KW-0472">Membrane</keyword>
<organism evidence="3 4">
    <name type="scientific">Slackia isoflavoniconvertens</name>
    <dbReference type="NCBI Taxonomy" id="572010"/>
    <lineage>
        <taxon>Bacteria</taxon>
        <taxon>Bacillati</taxon>
        <taxon>Actinomycetota</taxon>
        <taxon>Coriobacteriia</taxon>
        <taxon>Eggerthellales</taxon>
        <taxon>Eggerthellaceae</taxon>
        <taxon>Slackia</taxon>
    </lineage>
</organism>
<evidence type="ECO:0000259" key="2">
    <source>
        <dbReference type="Pfam" id="PF24463"/>
    </source>
</evidence>
<comment type="caution">
    <text evidence="3">The sequence shown here is derived from an EMBL/GenBank/DDBJ whole genome shotgun (WGS) entry which is preliminary data.</text>
</comment>
<evidence type="ECO:0000313" key="4">
    <source>
        <dbReference type="Proteomes" id="UP000253975"/>
    </source>
</evidence>
<name>A0A369LJK6_9ACTN</name>
<sequence>MYCSHCGTENENTAKYCRNCGNALNASSYPDGAPSAFEQEIAASKGRQSVAQFLRAFQAHVAPQAKNYNDLGIHCAQMETLERQRADFERRMKSPALLVVGCVLTALGIGLIVSFVSYMQEHASEVSIIENPTFADYVDNIVALLFLGSPLIIGAILIAIFFIQKTRAPKNREKFDSQYAQAKAAAQTAAKEIRRNYETFPNHQLIAFKYANPWLLDALAHIVADGKANTLTQAIQYFENECYQQEMKGIANANLYATQETLERTKSIQRQLAYIGVTSTIGAIGAWRK</sequence>
<feature type="domain" description="DUF7577" evidence="2">
    <location>
        <begin position="2"/>
        <end position="24"/>
    </location>
</feature>
<proteinExistence type="predicted"/>
<gene>
    <name evidence="3" type="ORF">C1881_03805</name>
</gene>
<accession>A0A369LJK6</accession>
<feature type="transmembrane region" description="Helical" evidence="1">
    <location>
        <begin position="96"/>
        <end position="120"/>
    </location>
</feature>
<dbReference type="EMBL" id="PPTO01000004">
    <property type="protein sequence ID" value="RDB59811.1"/>
    <property type="molecule type" value="Genomic_DNA"/>
</dbReference>
<evidence type="ECO:0000313" key="3">
    <source>
        <dbReference type="EMBL" id="RDB59811.1"/>
    </source>
</evidence>
<dbReference type="RefSeq" id="WP_114615203.1">
    <property type="nucleotide sequence ID" value="NZ_PPTO01000004.1"/>
</dbReference>
<dbReference type="InterPro" id="IPR055999">
    <property type="entry name" value="DUF7577"/>
</dbReference>
<dbReference type="Proteomes" id="UP000253975">
    <property type="component" value="Unassembled WGS sequence"/>
</dbReference>
<keyword evidence="1" id="KW-1133">Transmembrane helix</keyword>
<feature type="transmembrane region" description="Helical" evidence="1">
    <location>
        <begin position="140"/>
        <end position="163"/>
    </location>
</feature>
<protein>
    <recommendedName>
        <fullName evidence="2">DUF7577 domain-containing protein</fullName>
    </recommendedName>
</protein>
<reference evidence="3 4" key="1">
    <citation type="journal article" date="2018" name="Elife">
        <title>Discovery and characterization of a prevalent human gut bacterial enzyme sufficient for the inactivation of a family of plant toxins.</title>
        <authorList>
            <person name="Koppel N."/>
            <person name="Bisanz J.E."/>
            <person name="Pandelia M.E."/>
            <person name="Turnbaugh P.J."/>
            <person name="Balskus E.P."/>
        </authorList>
    </citation>
    <scope>NUCLEOTIDE SEQUENCE [LARGE SCALE GENOMIC DNA]</scope>
    <source>
        <strain evidence="3 4">OB21 GAM31</strain>
    </source>
</reference>
<dbReference type="Pfam" id="PF24463">
    <property type="entry name" value="DUF7577"/>
    <property type="match status" value="1"/>
</dbReference>
<dbReference type="AlphaFoldDB" id="A0A369LJK6"/>
<evidence type="ECO:0000256" key="1">
    <source>
        <dbReference type="SAM" id="Phobius"/>
    </source>
</evidence>
<keyword evidence="1" id="KW-0812">Transmembrane</keyword>